<dbReference type="EMBL" id="OUUZ01000008">
    <property type="protein sequence ID" value="SPQ21986.1"/>
    <property type="molecule type" value="Genomic_DNA"/>
</dbReference>
<dbReference type="InterPro" id="IPR055323">
    <property type="entry name" value="C57A10.07/YOR238W"/>
</dbReference>
<organism evidence="2 3">
    <name type="scientific">Thermothielavioides terrestris</name>
    <dbReference type="NCBI Taxonomy" id="2587410"/>
    <lineage>
        <taxon>Eukaryota</taxon>
        <taxon>Fungi</taxon>
        <taxon>Dikarya</taxon>
        <taxon>Ascomycota</taxon>
        <taxon>Pezizomycotina</taxon>
        <taxon>Sordariomycetes</taxon>
        <taxon>Sordariomycetidae</taxon>
        <taxon>Sordariales</taxon>
        <taxon>Chaetomiaceae</taxon>
        <taxon>Thermothielavioides</taxon>
    </lineage>
</organism>
<dbReference type="Proteomes" id="UP000289323">
    <property type="component" value="Unassembled WGS sequence"/>
</dbReference>
<accession>A0A446BHL3</accession>
<feature type="chain" id="PRO_5019269205" evidence="1">
    <location>
        <begin position="23"/>
        <end position="289"/>
    </location>
</feature>
<keyword evidence="1" id="KW-0732">Signal</keyword>
<dbReference type="AlphaFoldDB" id="A0A446BHL3"/>
<evidence type="ECO:0000313" key="2">
    <source>
        <dbReference type="EMBL" id="SPQ21986.1"/>
    </source>
</evidence>
<dbReference type="PANTHER" id="PTHR28110">
    <property type="entry name" value="TRANSMEMBRANE PROTEIN"/>
    <property type="match status" value="1"/>
</dbReference>
<evidence type="ECO:0000256" key="1">
    <source>
        <dbReference type="SAM" id="SignalP"/>
    </source>
</evidence>
<dbReference type="GO" id="GO:0005737">
    <property type="term" value="C:cytoplasm"/>
    <property type="evidence" value="ECO:0007669"/>
    <property type="project" value="TreeGrafter"/>
</dbReference>
<evidence type="ECO:0000313" key="3">
    <source>
        <dbReference type="Proteomes" id="UP000289323"/>
    </source>
</evidence>
<feature type="signal peptide" evidence="1">
    <location>
        <begin position="1"/>
        <end position="22"/>
    </location>
</feature>
<dbReference type="PANTHER" id="PTHR28110:SF1">
    <property type="entry name" value="TRANSMEMBRANE PROTEIN"/>
    <property type="match status" value="1"/>
</dbReference>
<proteinExistence type="predicted"/>
<protein>
    <submittedName>
        <fullName evidence="2">869fc288-9df5-45cb-b5a6-31eabd271a71</fullName>
    </submittedName>
</protein>
<reference evidence="2 3" key="1">
    <citation type="submission" date="2018-04" db="EMBL/GenBank/DDBJ databases">
        <authorList>
            <person name="Huttner S."/>
            <person name="Dainat J."/>
        </authorList>
    </citation>
    <scope>NUCLEOTIDE SEQUENCE [LARGE SCALE GENOMIC DNA]</scope>
</reference>
<sequence length="289" mass="31418">MPLSHLVIVCGHAIWLGGPTNGWDEAEWLIEGYKQGETPTFIEHIKAGVKLLSEDESAVLVFSGGPTRKETVLSEAQSYHNLAVANSYFGLLPTTTTTTTTTTTINENDQPSTSRILLEERALDSYHNILYSLILFWRHHAAWPRRLTIVSHAFKRTRLVDGHCAAIGFPLGRVDFVGINPPGVDDLGLVSASATASASASGGLEGSSAVGEKAEAMRGVQLAMGQWAEDPHGVGEELAGKRRRRNCWGVHQRLFLDAAERDRSGVDVRVLADGSEALVEGGRRPWARE</sequence>
<gene>
    <name evidence="2" type="ORF">TT172_LOCUS4405</name>
</gene>
<name>A0A446BHL3_9PEZI</name>